<organism evidence="1 2">
    <name type="scientific">Geomonas diazotrophica</name>
    <dbReference type="NCBI Taxonomy" id="2843197"/>
    <lineage>
        <taxon>Bacteria</taxon>
        <taxon>Pseudomonadati</taxon>
        <taxon>Thermodesulfobacteriota</taxon>
        <taxon>Desulfuromonadia</taxon>
        <taxon>Geobacterales</taxon>
        <taxon>Geobacteraceae</taxon>
        <taxon>Geomonas</taxon>
    </lineage>
</organism>
<dbReference type="Proteomes" id="UP000683493">
    <property type="component" value="Chromosome"/>
</dbReference>
<keyword evidence="2" id="KW-1185">Reference proteome</keyword>
<accession>A0ABX8JD80</accession>
<evidence type="ECO:0000313" key="2">
    <source>
        <dbReference type="Proteomes" id="UP000683493"/>
    </source>
</evidence>
<reference evidence="1 2" key="1">
    <citation type="submission" date="2021-06" db="EMBL/GenBank/DDBJ databases">
        <title>Gemonas diversity in paddy soil.</title>
        <authorList>
            <person name="Liu G."/>
        </authorList>
    </citation>
    <scope>NUCLEOTIDE SEQUENCE [LARGE SCALE GENOMIC DNA]</scope>
    <source>
        <strain evidence="1 2">RG29</strain>
    </source>
</reference>
<evidence type="ECO:0000313" key="1">
    <source>
        <dbReference type="EMBL" id="QWV96273.1"/>
    </source>
</evidence>
<dbReference type="EMBL" id="CP076724">
    <property type="protein sequence ID" value="QWV96273.1"/>
    <property type="molecule type" value="Genomic_DNA"/>
</dbReference>
<gene>
    <name evidence="1" type="primary">pilO</name>
    <name evidence="1" type="ORF">KP005_12885</name>
</gene>
<name>A0ABX8JD80_9BACT</name>
<dbReference type="InterPro" id="IPR007445">
    <property type="entry name" value="PilO"/>
</dbReference>
<proteinExistence type="predicted"/>
<sequence length="184" mass="20824">MNFQTLLDMFAARRKSFTFLGVLALLALGIQLYLSGYQRPQLEQVQTEWFAKRGAMARGETEADATRYQRGVRDLDEFKKRFIPKKDFARVLSRLYDTAKSNSLALQGITYKPGKKNKATQIMTYDVSFTVAGKYSAVKSFLADLVRYPDMVTVDSISLSNQSMTQESVNLKIQTTVYLLTEGA</sequence>
<dbReference type="Pfam" id="PF04350">
    <property type="entry name" value="PilO"/>
    <property type="match status" value="1"/>
</dbReference>
<protein>
    <submittedName>
        <fullName evidence="1">Type 4a pilus biogenesis protein PilO</fullName>
    </submittedName>
</protein>